<dbReference type="Gene3D" id="1.10.10.10">
    <property type="entry name" value="Winged helix-like DNA-binding domain superfamily/Winged helix DNA-binding domain"/>
    <property type="match status" value="1"/>
</dbReference>
<dbReference type="STRING" id="83449.BON30_10610"/>
<dbReference type="EMBL" id="MPIN01000002">
    <property type="protein sequence ID" value="OJH41314.1"/>
    <property type="molecule type" value="Genomic_DNA"/>
</dbReference>
<accession>A0A1L9BGA4</accession>
<comment type="caution">
    <text evidence="6">The sequence shown here is derived from an EMBL/GenBank/DDBJ whole genome shotgun (WGS) entry which is preliminary data.</text>
</comment>
<sequence length="303" mass="33350">MELRHLRYFVAVAEELSFTRAARRLHIAQPPLSQQIRALEEELGCELFERSGRAVLLTRAGKELLPEARQLLESAERLRARAALRARGEQGSLSIALVTSFATPRFAAMLRQFQRRCPGVQLSLGDHSSSWQLEALTRGELDAGFLRPPARMPAQLEALVVRREPMRLAVPSAHPLAKQGTASWRDLAGEPLILVEPGVTLADYYSAFFEHCRQAGVELTVRQYTGNVATQVWLVSAGLGIAPLPNVPDLEHHPGVTLIDLPRDAPVGEIVLAWRRSDTSPTLQRFIAVAKASFGPPRGDPGT</sequence>
<name>A0A1L9BGA4_9BACT</name>
<dbReference type="Pfam" id="PF03466">
    <property type="entry name" value="LysR_substrate"/>
    <property type="match status" value="1"/>
</dbReference>
<dbReference type="GO" id="GO:0003677">
    <property type="term" value="F:DNA binding"/>
    <property type="evidence" value="ECO:0007669"/>
    <property type="project" value="UniProtKB-KW"/>
</dbReference>
<protein>
    <recommendedName>
        <fullName evidence="5">HTH lysR-type domain-containing protein</fullName>
    </recommendedName>
</protein>
<evidence type="ECO:0000259" key="5">
    <source>
        <dbReference type="PROSITE" id="PS50931"/>
    </source>
</evidence>
<dbReference type="PROSITE" id="PS50931">
    <property type="entry name" value="HTH_LYSR"/>
    <property type="match status" value="1"/>
</dbReference>
<organism evidence="6 7">
    <name type="scientific">Cystobacter ferrugineus</name>
    <dbReference type="NCBI Taxonomy" id="83449"/>
    <lineage>
        <taxon>Bacteria</taxon>
        <taxon>Pseudomonadati</taxon>
        <taxon>Myxococcota</taxon>
        <taxon>Myxococcia</taxon>
        <taxon>Myxococcales</taxon>
        <taxon>Cystobacterineae</taxon>
        <taxon>Archangiaceae</taxon>
        <taxon>Cystobacter</taxon>
    </lineage>
</organism>
<keyword evidence="7" id="KW-1185">Reference proteome</keyword>
<evidence type="ECO:0000256" key="2">
    <source>
        <dbReference type="ARBA" id="ARBA00023015"/>
    </source>
</evidence>
<reference evidence="6 7" key="2">
    <citation type="submission" date="2016-12" db="EMBL/GenBank/DDBJ databases">
        <title>Draft Genome Sequence of Cystobacter ferrugineus Strain Cbfe23.</title>
        <authorList>
            <person name="Akbar S."/>
            <person name="Dowd S.E."/>
            <person name="Stevens D.C."/>
        </authorList>
    </citation>
    <scope>NUCLEOTIDE SEQUENCE [LARGE SCALE GENOMIC DNA]</scope>
    <source>
        <strain evidence="6 7">Cbfe23</strain>
    </source>
</reference>
<dbReference type="PANTHER" id="PTHR30346:SF0">
    <property type="entry name" value="HCA OPERON TRANSCRIPTIONAL ACTIVATOR HCAR"/>
    <property type="match status" value="1"/>
</dbReference>
<dbReference type="GO" id="GO:0003700">
    <property type="term" value="F:DNA-binding transcription factor activity"/>
    <property type="evidence" value="ECO:0007669"/>
    <property type="project" value="InterPro"/>
</dbReference>
<proteinExistence type="inferred from homology"/>
<dbReference type="Pfam" id="PF00126">
    <property type="entry name" value="HTH_1"/>
    <property type="match status" value="1"/>
</dbReference>
<evidence type="ECO:0000256" key="1">
    <source>
        <dbReference type="ARBA" id="ARBA00009437"/>
    </source>
</evidence>
<gene>
    <name evidence="6" type="ORF">BON30_10610</name>
</gene>
<dbReference type="CDD" id="cd08414">
    <property type="entry name" value="PBP2_LTTR_aromatics_like"/>
    <property type="match status" value="1"/>
</dbReference>
<comment type="similarity">
    <text evidence="1">Belongs to the LysR transcriptional regulatory family.</text>
</comment>
<feature type="domain" description="HTH lysR-type" evidence="5">
    <location>
        <begin position="1"/>
        <end position="58"/>
    </location>
</feature>
<dbReference type="InterPro" id="IPR000847">
    <property type="entry name" value="LysR_HTH_N"/>
</dbReference>
<keyword evidence="4" id="KW-0804">Transcription</keyword>
<dbReference type="RefSeq" id="WP_071897791.1">
    <property type="nucleotide sequence ID" value="NZ_MPIN01000002.1"/>
</dbReference>
<evidence type="ECO:0000313" key="6">
    <source>
        <dbReference type="EMBL" id="OJH41314.1"/>
    </source>
</evidence>
<evidence type="ECO:0000313" key="7">
    <source>
        <dbReference type="Proteomes" id="UP000182229"/>
    </source>
</evidence>
<dbReference type="InterPro" id="IPR036388">
    <property type="entry name" value="WH-like_DNA-bd_sf"/>
</dbReference>
<dbReference type="Proteomes" id="UP000182229">
    <property type="component" value="Unassembled WGS sequence"/>
</dbReference>
<dbReference type="Gene3D" id="3.40.190.10">
    <property type="entry name" value="Periplasmic binding protein-like II"/>
    <property type="match status" value="2"/>
</dbReference>
<dbReference type="FunFam" id="1.10.10.10:FF:000001">
    <property type="entry name" value="LysR family transcriptional regulator"/>
    <property type="match status" value="1"/>
</dbReference>
<dbReference type="PANTHER" id="PTHR30346">
    <property type="entry name" value="TRANSCRIPTIONAL DUAL REGULATOR HCAR-RELATED"/>
    <property type="match status" value="1"/>
</dbReference>
<dbReference type="SUPFAM" id="SSF53850">
    <property type="entry name" value="Periplasmic binding protein-like II"/>
    <property type="match status" value="1"/>
</dbReference>
<dbReference type="GO" id="GO:0032993">
    <property type="term" value="C:protein-DNA complex"/>
    <property type="evidence" value="ECO:0007669"/>
    <property type="project" value="TreeGrafter"/>
</dbReference>
<keyword evidence="2" id="KW-0805">Transcription regulation</keyword>
<dbReference type="InterPro" id="IPR005119">
    <property type="entry name" value="LysR_subst-bd"/>
</dbReference>
<reference evidence="7" key="1">
    <citation type="submission" date="2016-11" db="EMBL/GenBank/DDBJ databases">
        <authorList>
            <person name="Shukria A."/>
            <person name="Stevens D.C."/>
        </authorList>
    </citation>
    <scope>NUCLEOTIDE SEQUENCE [LARGE SCALE GENOMIC DNA]</scope>
    <source>
        <strain evidence="7">Cbfe23</strain>
    </source>
</reference>
<dbReference type="AlphaFoldDB" id="A0A1L9BGA4"/>
<dbReference type="PRINTS" id="PR00039">
    <property type="entry name" value="HTHLYSR"/>
</dbReference>
<dbReference type="InterPro" id="IPR036390">
    <property type="entry name" value="WH_DNA-bd_sf"/>
</dbReference>
<evidence type="ECO:0000256" key="3">
    <source>
        <dbReference type="ARBA" id="ARBA00023125"/>
    </source>
</evidence>
<dbReference type="SUPFAM" id="SSF46785">
    <property type="entry name" value="Winged helix' DNA-binding domain"/>
    <property type="match status" value="1"/>
</dbReference>
<keyword evidence="3" id="KW-0238">DNA-binding</keyword>
<evidence type="ECO:0000256" key="4">
    <source>
        <dbReference type="ARBA" id="ARBA00023163"/>
    </source>
</evidence>